<keyword evidence="4 8" id="KW-0067">ATP-binding</keyword>
<feature type="binding site" evidence="8">
    <location>
        <begin position="174"/>
        <end position="175"/>
    </location>
    <ligand>
        <name>ATP</name>
        <dbReference type="ChEBI" id="CHEBI:30616"/>
    </ligand>
</feature>
<dbReference type="GO" id="GO:0070013">
    <property type="term" value="C:intracellular organelle lumen"/>
    <property type="evidence" value="ECO:0007669"/>
    <property type="project" value="UniProtKB-ARBA"/>
</dbReference>
<evidence type="ECO:0008006" key="12">
    <source>
        <dbReference type="Google" id="ProtNLM"/>
    </source>
</evidence>
<dbReference type="InterPro" id="IPR020568">
    <property type="entry name" value="Ribosomal_Su5_D2-typ_SF"/>
</dbReference>
<evidence type="ECO:0000256" key="3">
    <source>
        <dbReference type="ARBA" id="ARBA00022741"/>
    </source>
</evidence>
<name>A0AAD2JN12_9STRA</name>
<feature type="binding site" evidence="8">
    <location>
        <position position="154"/>
    </location>
    <ligand>
        <name>ATP</name>
        <dbReference type="ChEBI" id="CHEBI:30616"/>
    </ligand>
</feature>
<dbReference type="Pfam" id="PF13589">
    <property type="entry name" value="HATPase_c_3"/>
    <property type="match status" value="1"/>
</dbReference>
<evidence type="ECO:0000256" key="5">
    <source>
        <dbReference type="ARBA" id="ARBA00022946"/>
    </source>
</evidence>
<dbReference type="PIRSF" id="PIRSF002583">
    <property type="entry name" value="Hsp90"/>
    <property type="match status" value="1"/>
</dbReference>
<evidence type="ECO:0000313" key="10">
    <source>
        <dbReference type="EMBL" id="CAJ1966148.1"/>
    </source>
</evidence>
<dbReference type="PROSITE" id="PS00298">
    <property type="entry name" value="HSP90"/>
    <property type="match status" value="1"/>
</dbReference>
<evidence type="ECO:0000256" key="9">
    <source>
        <dbReference type="SAM" id="MobiDB-lite"/>
    </source>
</evidence>
<feature type="binding site" evidence="8">
    <location>
        <position position="107"/>
    </location>
    <ligand>
        <name>ATP</name>
        <dbReference type="ChEBI" id="CHEBI:30616"/>
    </ligand>
</feature>
<dbReference type="PRINTS" id="PR00775">
    <property type="entry name" value="HEATSHOCK90"/>
</dbReference>
<dbReference type="GO" id="GO:0140662">
    <property type="term" value="F:ATP-dependent protein folding chaperone"/>
    <property type="evidence" value="ECO:0007669"/>
    <property type="project" value="InterPro"/>
</dbReference>
<dbReference type="FunFam" id="3.40.50.11260:FF:000004">
    <property type="entry name" value="Heat shock protein 75 mitochondrial"/>
    <property type="match status" value="1"/>
</dbReference>
<dbReference type="InterPro" id="IPR001404">
    <property type="entry name" value="Hsp90_fam"/>
</dbReference>
<dbReference type="SUPFAM" id="SSF55874">
    <property type="entry name" value="ATPase domain of HSP90 chaperone/DNA topoisomerase II/histidine kinase"/>
    <property type="match status" value="1"/>
</dbReference>
<feature type="region of interest" description="Disordered" evidence="9">
    <location>
        <begin position="1"/>
        <end position="27"/>
    </location>
</feature>
<feature type="binding site" evidence="8">
    <location>
        <position position="404"/>
    </location>
    <ligand>
        <name>ATP</name>
        <dbReference type="ChEBI" id="CHEBI:30616"/>
    </ligand>
</feature>
<proteinExistence type="inferred from homology"/>
<reference evidence="10" key="1">
    <citation type="submission" date="2023-08" db="EMBL/GenBank/DDBJ databases">
        <authorList>
            <person name="Audoor S."/>
            <person name="Bilcke G."/>
        </authorList>
    </citation>
    <scope>NUCLEOTIDE SEQUENCE</scope>
</reference>
<evidence type="ECO:0000256" key="4">
    <source>
        <dbReference type="ARBA" id="ARBA00022840"/>
    </source>
</evidence>
<evidence type="ECO:0000256" key="7">
    <source>
        <dbReference type="ARBA" id="ARBA00023186"/>
    </source>
</evidence>
<dbReference type="PANTHER" id="PTHR11528">
    <property type="entry name" value="HEAT SHOCK PROTEIN 90 FAMILY MEMBER"/>
    <property type="match status" value="1"/>
</dbReference>
<dbReference type="GO" id="GO:0005524">
    <property type="term" value="F:ATP binding"/>
    <property type="evidence" value="ECO:0007669"/>
    <property type="project" value="UniProtKB-KW"/>
</dbReference>
<evidence type="ECO:0000256" key="8">
    <source>
        <dbReference type="PIRSR" id="PIRSR002583-1"/>
    </source>
</evidence>
<dbReference type="AlphaFoldDB" id="A0AAD2JN12"/>
<keyword evidence="5" id="KW-0809">Transit peptide</keyword>
<keyword evidence="6" id="KW-0496">Mitochondrion</keyword>
<dbReference type="Gene3D" id="3.30.230.80">
    <property type="match status" value="1"/>
</dbReference>
<comment type="subcellular location">
    <subcellularLocation>
        <location evidence="1">Mitochondrion</location>
    </subcellularLocation>
</comment>
<feature type="region of interest" description="Disordered" evidence="9">
    <location>
        <begin position="559"/>
        <end position="587"/>
    </location>
</feature>
<evidence type="ECO:0000313" key="11">
    <source>
        <dbReference type="Proteomes" id="UP001295423"/>
    </source>
</evidence>
<keyword evidence="3 8" id="KW-0547">Nucleotide-binding</keyword>
<dbReference type="InterPro" id="IPR020575">
    <property type="entry name" value="Hsp90_N"/>
</dbReference>
<comment type="caution">
    <text evidence="10">The sequence shown here is derived from an EMBL/GenBank/DDBJ whole genome shotgun (WGS) entry which is preliminary data.</text>
</comment>
<sequence length="734" mass="82865">MMRRNVRRLAAAGATARRPAGSMTKSSLENLSSSRLRMSSSSRCNQFFPGSSDHFINYRAFSTESDKNDEPAKKTTKKTMEFQAETKQLLDIVTNSLYTDKEVFLRELISNASDACEKLRHLQNAGGADIENSDRDLEIKITLDEVESTITIEDTGIGMTEEELVSNLGTIARSGSKNFMTELEQAGSSDGLEIAKGIIGKFGVGFYSVFMVAHKVEVTTQPARGGPATVWTSDGTGTYEISELDEEIRQDRGTSIKIFLDSNYWSLLQESKITEVLNKYSNFVQFPIFINGNRVNSVQAVWGLDPREVEYDTYVEFYKYIAQAIDDPLDILHFRAEAPLDVKALLFIPSFHSEKYGMERMQPGVSLYSRKVLIESKSTDILPDWMRFVKGVVDSEDLPLAISREKPQDSALILKLRKVLTRKFLSQLEKMAKKEPEKYLDEFYREYAFFLKEGVCQDFEFQSTLAKLLRFETNKNTTKELISMDQYISNVRPEQNDIYYLCAPTREAAALSPYLEAFEKANLEVIFIYTAIDDFVMANLEKYEGRKLVSVENGDIDLSQFQSDDEKKDKKDDDGDESSDEGGSDEKLSATEAMDLCLWLKNSLGDSKVGSCRPSSRLVSSPAIVTDNESGAMRRMMRMVDTSEGTRDSMPLPKQNVEINPSHPLMVGLYKIRESEPMLAKILAEQVYDNCLMAAGLLDDSRTMIPRLNDLLISLVKGAQLQHDDDDDKKEDDK</sequence>
<dbReference type="EMBL" id="CAKOGP040002258">
    <property type="protein sequence ID" value="CAJ1966148.1"/>
    <property type="molecule type" value="Genomic_DNA"/>
</dbReference>
<dbReference type="Gene3D" id="1.20.120.790">
    <property type="entry name" value="Heat shock protein 90, C-terminal domain"/>
    <property type="match status" value="1"/>
</dbReference>
<dbReference type="FunFam" id="3.30.230.80:FF:000004">
    <property type="entry name" value="Heat shock protein 75 kDa"/>
    <property type="match status" value="1"/>
</dbReference>
<dbReference type="GO" id="GO:0016887">
    <property type="term" value="F:ATP hydrolysis activity"/>
    <property type="evidence" value="ECO:0007669"/>
    <property type="project" value="InterPro"/>
</dbReference>
<dbReference type="InterPro" id="IPR036890">
    <property type="entry name" value="HATPase_C_sf"/>
</dbReference>
<keyword evidence="7" id="KW-0143">Chaperone</keyword>
<keyword evidence="11" id="KW-1185">Reference proteome</keyword>
<dbReference type="Gene3D" id="3.40.50.11260">
    <property type="match status" value="1"/>
</dbReference>
<feature type="binding site" evidence="8">
    <location>
        <position position="111"/>
    </location>
    <ligand>
        <name>ATP</name>
        <dbReference type="ChEBI" id="CHEBI:30616"/>
    </ligand>
</feature>
<dbReference type="InterPro" id="IPR019805">
    <property type="entry name" value="Heat_shock_protein_90_CS"/>
</dbReference>
<accession>A0AAD2JN12</accession>
<dbReference type="Proteomes" id="UP001295423">
    <property type="component" value="Unassembled WGS sequence"/>
</dbReference>
<comment type="similarity">
    <text evidence="2">Belongs to the heat shock protein 90 family.</text>
</comment>
<feature type="binding site" evidence="8">
    <location>
        <position position="167"/>
    </location>
    <ligand>
        <name>ATP</name>
        <dbReference type="ChEBI" id="CHEBI:30616"/>
    </ligand>
</feature>
<feature type="compositionally biased region" description="Basic and acidic residues" evidence="9">
    <location>
        <begin position="564"/>
        <end position="573"/>
    </location>
</feature>
<gene>
    <name evidence="10" type="ORF">CYCCA115_LOCUS21731</name>
</gene>
<dbReference type="SUPFAM" id="SSF54211">
    <property type="entry name" value="Ribosomal protein S5 domain 2-like"/>
    <property type="match status" value="1"/>
</dbReference>
<evidence type="ECO:0000256" key="2">
    <source>
        <dbReference type="ARBA" id="ARBA00008239"/>
    </source>
</evidence>
<feature type="binding site" evidence="8">
    <location>
        <position position="254"/>
    </location>
    <ligand>
        <name>ATP</name>
        <dbReference type="ChEBI" id="CHEBI:30616"/>
    </ligand>
</feature>
<feature type="compositionally biased region" description="Acidic residues" evidence="9">
    <location>
        <begin position="574"/>
        <end position="583"/>
    </location>
</feature>
<dbReference type="InterPro" id="IPR037196">
    <property type="entry name" value="HSP90_C"/>
</dbReference>
<dbReference type="HAMAP" id="MF_00505">
    <property type="entry name" value="HSP90"/>
    <property type="match status" value="1"/>
</dbReference>
<organism evidence="10 11">
    <name type="scientific">Cylindrotheca closterium</name>
    <dbReference type="NCBI Taxonomy" id="2856"/>
    <lineage>
        <taxon>Eukaryota</taxon>
        <taxon>Sar</taxon>
        <taxon>Stramenopiles</taxon>
        <taxon>Ochrophyta</taxon>
        <taxon>Bacillariophyta</taxon>
        <taxon>Bacillariophyceae</taxon>
        <taxon>Bacillariophycidae</taxon>
        <taxon>Bacillariales</taxon>
        <taxon>Bacillariaceae</taxon>
        <taxon>Cylindrotheca</taxon>
    </lineage>
</organism>
<dbReference type="NCBIfam" id="NF003555">
    <property type="entry name" value="PRK05218.1"/>
    <property type="match status" value="1"/>
</dbReference>
<dbReference type="GO" id="GO:0005739">
    <property type="term" value="C:mitochondrion"/>
    <property type="evidence" value="ECO:0007669"/>
    <property type="project" value="UniProtKB-SubCell"/>
</dbReference>
<dbReference type="FunFam" id="1.20.120.790:FF:000004">
    <property type="entry name" value="Heat shock protein 75 kDa"/>
    <property type="match status" value="1"/>
</dbReference>
<evidence type="ECO:0000256" key="6">
    <source>
        <dbReference type="ARBA" id="ARBA00023128"/>
    </source>
</evidence>
<protein>
    <recommendedName>
        <fullName evidence="12">Histidine kinase/HSP90-like ATPase domain-containing protein</fullName>
    </recommendedName>
</protein>
<feature type="compositionally biased region" description="Low complexity" evidence="9">
    <location>
        <begin position="8"/>
        <end position="27"/>
    </location>
</feature>
<dbReference type="Pfam" id="PF00183">
    <property type="entry name" value="HSP90"/>
    <property type="match status" value="1"/>
</dbReference>
<dbReference type="SUPFAM" id="SSF110942">
    <property type="entry name" value="HSP90 C-terminal domain"/>
    <property type="match status" value="1"/>
</dbReference>
<dbReference type="Gene3D" id="3.30.565.10">
    <property type="entry name" value="Histidine kinase-like ATPase, C-terminal domain"/>
    <property type="match status" value="1"/>
</dbReference>
<feature type="binding site" evidence="8">
    <location>
        <position position="159"/>
    </location>
    <ligand>
        <name>ATP</name>
        <dbReference type="ChEBI" id="CHEBI:30616"/>
    </ligand>
</feature>
<dbReference type="CDD" id="cd16927">
    <property type="entry name" value="HATPase_Hsp90-like"/>
    <property type="match status" value="1"/>
</dbReference>
<evidence type="ECO:0000256" key="1">
    <source>
        <dbReference type="ARBA" id="ARBA00004173"/>
    </source>
</evidence>
<dbReference type="GO" id="GO:0051082">
    <property type="term" value="F:unfolded protein binding"/>
    <property type="evidence" value="ECO:0007669"/>
    <property type="project" value="InterPro"/>
</dbReference>